<dbReference type="OrthoDB" id="53388at2157"/>
<feature type="transmembrane region" description="Helical" evidence="1">
    <location>
        <begin position="414"/>
        <end position="435"/>
    </location>
</feature>
<protein>
    <recommendedName>
        <fullName evidence="4">Type II secretion system protein GspF domain-containing protein</fullName>
    </recommendedName>
</protein>
<evidence type="ECO:0008006" key="4">
    <source>
        <dbReference type="Google" id="ProtNLM"/>
    </source>
</evidence>
<dbReference type="KEGG" id="mear:Mpt1_c05390"/>
<name>A0A0A7LBI0_9ARCH</name>
<reference evidence="2 3" key="1">
    <citation type="journal article" date="2014" name="Appl. Environ. Microbiol.">
        <title>Comparative Genome Analysis of 'Candidatus Methanoplasma termitum' Indicates a New Mode of Energy Metabolism in the Seventh Order of Methanogens.</title>
        <authorList>
            <person name="Lang K."/>
            <person name="Schuldes J."/>
            <person name="Klingl A."/>
            <person name="Poehlein A."/>
            <person name="Daniel R."/>
            <person name="Brune A."/>
        </authorList>
    </citation>
    <scope>NUCLEOTIDE SEQUENCE [LARGE SCALE GENOMIC DNA]</scope>
    <source>
        <strain evidence="3">Mpt1</strain>
    </source>
</reference>
<organism evidence="2 3">
    <name type="scientific">Candidatus Methanoplasma termitum</name>
    <dbReference type="NCBI Taxonomy" id="1577791"/>
    <lineage>
        <taxon>Archaea</taxon>
        <taxon>Methanobacteriati</taxon>
        <taxon>Thermoplasmatota</taxon>
        <taxon>Thermoplasmata</taxon>
        <taxon>Methanomassiliicoccales</taxon>
        <taxon>Methanomassiliicoccaceae</taxon>
        <taxon>Candidatus Methanoplasma</taxon>
    </lineage>
</organism>
<dbReference type="RefSeq" id="WP_048113715.1">
    <property type="nucleotide sequence ID" value="NZ_CP010070.1"/>
</dbReference>
<feature type="transmembrane region" description="Helical" evidence="1">
    <location>
        <begin position="447"/>
        <end position="465"/>
    </location>
</feature>
<dbReference type="STRING" id="1577791.Mpt1_c05390"/>
<feature type="transmembrane region" description="Helical" evidence="1">
    <location>
        <begin position="167"/>
        <end position="187"/>
    </location>
</feature>
<gene>
    <name evidence="2" type="ORF">Mpt1_c05390</name>
</gene>
<keyword evidence="1" id="KW-0812">Transmembrane</keyword>
<dbReference type="GeneID" id="24818206"/>
<evidence type="ECO:0000313" key="3">
    <source>
        <dbReference type="Proteomes" id="UP000030787"/>
    </source>
</evidence>
<feature type="transmembrane region" description="Helical" evidence="1">
    <location>
        <begin position="207"/>
        <end position="224"/>
    </location>
</feature>
<sequence length="466" mass="49892">MAVKKMKNPNVLLNETPTVIGMMYAVIEGGGSIDSAVRDVAKNGPERSAAMFGAIVVRADTRQIRDISHGLSEMLASVPAEAAAFRRSIQMVVASAASSDQAERKRMLNEASEIAMNGLKEIGENYSTSLNLPCMMIFGLGIMVPMVLMSILPMLSLGGIFGSSSIGSMPIMVATLVFIPAVILVLIVSIKEKNPFMKPSSNLDPKYILPGLASVPVAFITYQVTGDLQLSLTAAALAAGAAILIYAAPYIRSERTREKQELCLQDSVFELGNRLIAGENFETSIVRAIGARAECATVAESVYREMGICRGDACSAIRASVGKISTRISGVFCDVYRCSQKDVRDAGRLAVSVGRQIQDQDIVRKGIRNKLKSMTDMMTGTAAIFAPLVLGMSVTMLGPISRVMDGVDFGNTSAILSVYLIELCILVSILTSFLNGKVDIRDIAYRLGFMLPVSLIVFVLCSSIGL</sequence>
<dbReference type="Proteomes" id="UP000030787">
    <property type="component" value="Chromosome"/>
</dbReference>
<dbReference type="EMBL" id="CP010070">
    <property type="protein sequence ID" value="AIZ56429.1"/>
    <property type="molecule type" value="Genomic_DNA"/>
</dbReference>
<accession>A0A0A7LBI0</accession>
<keyword evidence="3" id="KW-1185">Reference proteome</keyword>
<keyword evidence="1" id="KW-0472">Membrane</keyword>
<feature type="transmembrane region" description="Helical" evidence="1">
    <location>
        <begin position="374"/>
        <end position="394"/>
    </location>
</feature>
<evidence type="ECO:0000313" key="2">
    <source>
        <dbReference type="EMBL" id="AIZ56429.1"/>
    </source>
</evidence>
<feature type="transmembrane region" description="Helical" evidence="1">
    <location>
        <begin position="137"/>
        <end position="161"/>
    </location>
</feature>
<dbReference type="AlphaFoldDB" id="A0A0A7LBI0"/>
<evidence type="ECO:0000256" key="1">
    <source>
        <dbReference type="SAM" id="Phobius"/>
    </source>
</evidence>
<keyword evidence="1" id="KW-1133">Transmembrane helix</keyword>
<proteinExistence type="predicted"/>
<feature type="transmembrane region" description="Helical" evidence="1">
    <location>
        <begin position="230"/>
        <end position="251"/>
    </location>
</feature>
<dbReference type="HOGENOM" id="CLU_586091_0_0_2"/>